<feature type="non-terminal residue" evidence="5">
    <location>
        <position position="1"/>
    </location>
</feature>
<evidence type="ECO:0000256" key="3">
    <source>
        <dbReference type="ARBA" id="ARBA00022840"/>
    </source>
</evidence>
<keyword evidence="1" id="KW-0547">Nucleotide-binding</keyword>
<feature type="non-terminal residue" evidence="5">
    <location>
        <position position="81"/>
    </location>
</feature>
<evidence type="ECO:0000313" key="6">
    <source>
        <dbReference type="Proteomes" id="UP001302602"/>
    </source>
</evidence>
<protein>
    <recommendedName>
        <fullName evidence="4">Helicase C-terminal domain-containing protein</fullName>
    </recommendedName>
</protein>
<dbReference type="InterPro" id="IPR027417">
    <property type="entry name" value="P-loop_NTPase"/>
</dbReference>
<dbReference type="InterPro" id="IPR050628">
    <property type="entry name" value="SNF2_RAD54_helicase_TF"/>
</dbReference>
<keyword evidence="3" id="KW-0067">ATP-binding</keyword>
<dbReference type="GO" id="GO:0005634">
    <property type="term" value="C:nucleus"/>
    <property type="evidence" value="ECO:0007669"/>
    <property type="project" value="TreeGrafter"/>
</dbReference>
<dbReference type="GO" id="GO:0016787">
    <property type="term" value="F:hydrolase activity"/>
    <property type="evidence" value="ECO:0007669"/>
    <property type="project" value="UniProtKB-KW"/>
</dbReference>
<dbReference type="SUPFAM" id="SSF52540">
    <property type="entry name" value="P-loop containing nucleoside triphosphate hydrolases"/>
    <property type="match status" value="1"/>
</dbReference>
<name>A0AAN6Z3M6_9PEZI</name>
<evidence type="ECO:0000313" key="5">
    <source>
        <dbReference type="EMBL" id="KAK4124056.1"/>
    </source>
</evidence>
<dbReference type="RefSeq" id="XP_062647827.1">
    <property type="nucleotide sequence ID" value="XM_062787810.1"/>
</dbReference>
<dbReference type="EMBL" id="MU853228">
    <property type="protein sequence ID" value="KAK4124056.1"/>
    <property type="molecule type" value="Genomic_DNA"/>
</dbReference>
<reference evidence="5" key="1">
    <citation type="journal article" date="2023" name="Mol. Phylogenet. Evol.">
        <title>Genome-scale phylogeny and comparative genomics of the fungal order Sordariales.</title>
        <authorList>
            <person name="Hensen N."/>
            <person name="Bonometti L."/>
            <person name="Westerberg I."/>
            <person name="Brannstrom I.O."/>
            <person name="Guillou S."/>
            <person name="Cros-Aarteil S."/>
            <person name="Calhoun S."/>
            <person name="Haridas S."/>
            <person name="Kuo A."/>
            <person name="Mondo S."/>
            <person name="Pangilinan J."/>
            <person name="Riley R."/>
            <person name="LaButti K."/>
            <person name="Andreopoulos B."/>
            <person name="Lipzen A."/>
            <person name="Chen C."/>
            <person name="Yan M."/>
            <person name="Daum C."/>
            <person name="Ng V."/>
            <person name="Clum A."/>
            <person name="Steindorff A."/>
            <person name="Ohm R.A."/>
            <person name="Martin F."/>
            <person name="Silar P."/>
            <person name="Natvig D.O."/>
            <person name="Lalanne C."/>
            <person name="Gautier V."/>
            <person name="Ament-Velasquez S.L."/>
            <person name="Kruys A."/>
            <person name="Hutchinson M.I."/>
            <person name="Powell A.J."/>
            <person name="Barry K."/>
            <person name="Miller A.N."/>
            <person name="Grigoriev I.V."/>
            <person name="Debuchy R."/>
            <person name="Gladieux P."/>
            <person name="Hiltunen Thoren M."/>
            <person name="Johannesson H."/>
        </authorList>
    </citation>
    <scope>NUCLEOTIDE SEQUENCE</scope>
    <source>
        <strain evidence="5">CBS 731.68</strain>
    </source>
</reference>
<evidence type="ECO:0000256" key="1">
    <source>
        <dbReference type="ARBA" id="ARBA00022741"/>
    </source>
</evidence>
<dbReference type="Gene3D" id="3.40.50.300">
    <property type="entry name" value="P-loop containing nucleotide triphosphate hydrolases"/>
    <property type="match status" value="1"/>
</dbReference>
<dbReference type="Proteomes" id="UP001302602">
    <property type="component" value="Unassembled WGS sequence"/>
</dbReference>
<dbReference type="CDD" id="cd18793">
    <property type="entry name" value="SF2_C_SNF"/>
    <property type="match status" value="1"/>
</dbReference>
<comment type="caution">
    <text evidence="5">The sequence shown here is derived from an EMBL/GenBank/DDBJ whole genome shotgun (WGS) entry which is preliminary data.</text>
</comment>
<dbReference type="GO" id="GO:0008094">
    <property type="term" value="F:ATP-dependent activity, acting on DNA"/>
    <property type="evidence" value="ECO:0007669"/>
    <property type="project" value="TreeGrafter"/>
</dbReference>
<sequence length="81" mass="8742">QLISVTCGSHGLNLTAANRAIVYDHSWHEGLEPQASGRVRRIGQTKQVHTVEPIVTKFMDEAILTMQDTKGETIAAAIGDG</sequence>
<dbReference type="InterPro" id="IPR001650">
    <property type="entry name" value="Helicase_C-like"/>
</dbReference>
<dbReference type="InterPro" id="IPR049730">
    <property type="entry name" value="SNF2/RAD54-like_C"/>
</dbReference>
<dbReference type="AlphaFoldDB" id="A0AAN6Z3M6"/>
<evidence type="ECO:0000259" key="4">
    <source>
        <dbReference type="Pfam" id="PF00271"/>
    </source>
</evidence>
<gene>
    <name evidence="5" type="ORF">N657DRAFT_539020</name>
</gene>
<dbReference type="GO" id="GO:0005524">
    <property type="term" value="F:ATP binding"/>
    <property type="evidence" value="ECO:0007669"/>
    <property type="project" value="UniProtKB-KW"/>
</dbReference>
<feature type="domain" description="Helicase C-terminal" evidence="4">
    <location>
        <begin position="2"/>
        <end position="43"/>
    </location>
</feature>
<dbReference type="PANTHER" id="PTHR45626">
    <property type="entry name" value="TRANSCRIPTION TERMINATION FACTOR 2-RELATED"/>
    <property type="match status" value="1"/>
</dbReference>
<dbReference type="Pfam" id="PF00271">
    <property type="entry name" value="Helicase_C"/>
    <property type="match status" value="1"/>
</dbReference>
<evidence type="ECO:0000256" key="2">
    <source>
        <dbReference type="ARBA" id="ARBA00022801"/>
    </source>
</evidence>
<proteinExistence type="predicted"/>
<accession>A0AAN6Z3M6</accession>
<dbReference type="GO" id="GO:0006281">
    <property type="term" value="P:DNA repair"/>
    <property type="evidence" value="ECO:0007669"/>
    <property type="project" value="TreeGrafter"/>
</dbReference>
<organism evidence="5 6">
    <name type="scientific">Parathielavia appendiculata</name>
    <dbReference type="NCBI Taxonomy" id="2587402"/>
    <lineage>
        <taxon>Eukaryota</taxon>
        <taxon>Fungi</taxon>
        <taxon>Dikarya</taxon>
        <taxon>Ascomycota</taxon>
        <taxon>Pezizomycotina</taxon>
        <taxon>Sordariomycetes</taxon>
        <taxon>Sordariomycetidae</taxon>
        <taxon>Sordariales</taxon>
        <taxon>Chaetomiaceae</taxon>
        <taxon>Parathielavia</taxon>
    </lineage>
</organism>
<dbReference type="GeneID" id="87824580"/>
<reference evidence="5" key="2">
    <citation type="submission" date="2023-05" db="EMBL/GenBank/DDBJ databases">
        <authorList>
            <consortium name="Lawrence Berkeley National Laboratory"/>
            <person name="Steindorff A."/>
            <person name="Hensen N."/>
            <person name="Bonometti L."/>
            <person name="Westerberg I."/>
            <person name="Brannstrom I.O."/>
            <person name="Guillou S."/>
            <person name="Cros-Aarteil S."/>
            <person name="Calhoun S."/>
            <person name="Haridas S."/>
            <person name="Kuo A."/>
            <person name="Mondo S."/>
            <person name="Pangilinan J."/>
            <person name="Riley R."/>
            <person name="Labutti K."/>
            <person name="Andreopoulos B."/>
            <person name="Lipzen A."/>
            <person name="Chen C."/>
            <person name="Yanf M."/>
            <person name="Daum C."/>
            <person name="Ng V."/>
            <person name="Clum A."/>
            <person name="Ohm R."/>
            <person name="Martin F."/>
            <person name="Silar P."/>
            <person name="Natvig D."/>
            <person name="Lalanne C."/>
            <person name="Gautier V."/>
            <person name="Ament-Velasquez S.L."/>
            <person name="Kruys A."/>
            <person name="Hutchinson M.I."/>
            <person name="Powell A.J."/>
            <person name="Barry K."/>
            <person name="Miller A.N."/>
            <person name="Grigoriev I.V."/>
            <person name="Debuchy R."/>
            <person name="Gladieux P."/>
            <person name="Thoren M.H."/>
            <person name="Johannesson H."/>
        </authorList>
    </citation>
    <scope>NUCLEOTIDE SEQUENCE</scope>
    <source>
        <strain evidence="5">CBS 731.68</strain>
    </source>
</reference>
<keyword evidence="6" id="KW-1185">Reference proteome</keyword>
<keyword evidence="2" id="KW-0378">Hydrolase</keyword>